<protein>
    <recommendedName>
        <fullName evidence="4">Phosphoglycerate mutase family protein</fullName>
    </recommendedName>
</protein>
<feature type="compositionally biased region" description="Acidic residues" evidence="1">
    <location>
        <begin position="320"/>
        <end position="330"/>
    </location>
</feature>
<sequence>MDSNSSNVNDKGSISVNNDLLSLDFTDINKKTSSTSTSSSRDQDLENNSAHKAQAKKPEQQDEMLSAMYKVISSAMPPLTFGAAILPPGETPRPPPKITIHLVRHAEGPHNLRSIPEPERVAMLDPGLTTWGHSQSVLLSKRFHAMDKVTHILCSPMRRTVHTALVGLKPAIQRGIQVTLIPDLREYGGGRCNMGSNLEDLVKDVLDIDKDIRKDCFDRSQCPDYWFLDSGVRESNDQKMDRIGRVQSMLYSLANTAAEASSEDIEIVVVTHSRIILLLEERHKKEDGKFTTDEEFTAGANAFALVETEESKRYTHTFPDDPEDDDKNGL</sequence>
<dbReference type="InterPro" id="IPR029033">
    <property type="entry name" value="His_PPase_superfam"/>
</dbReference>
<dbReference type="PANTHER" id="PTHR48100">
    <property type="entry name" value="BROAD-SPECIFICITY PHOSPHATASE YOR283W-RELATED"/>
    <property type="match status" value="1"/>
</dbReference>
<feature type="region of interest" description="Disordered" evidence="1">
    <location>
        <begin position="1"/>
        <end position="20"/>
    </location>
</feature>
<dbReference type="Proteomes" id="UP001595075">
    <property type="component" value="Unassembled WGS sequence"/>
</dbReference>
<name>A0ABR4CS25_9HELO</name>
<reference evidence="2 3" key="1">
    <citation type="journal article" date="2024" name="Commun. Biol.">
        <title>Comparative genomic analysis of thermophilic fungi reveals convergent evolutionary adaptations and gene losses.</title>
        <authorList>
            <person name="Steindorff A.S."/>
            <person name="Aguilar-Pontes M.V."/>
            <person name="Robinson A.J."/>
            <person name="Andreopoulos B."/>
            <person name="LaButti K."/>
            <person name="Kuo A."/>
            <person name="Mondo S."/>
            <person name="Riley R."/>
            <person name="Otillar R."/>
            <person name="Haridas S."/>
            <person name="Lipzen A."/>
            <person name="Grimwood J."/>
            <person name="Schmutz J."/>
            <person name="Clum A."/>
            <person name="Reid I.D."/>
            <person name="Moisan M.C."/>
            <person name="Butler G."/>
            <person name="Nguyen T.T.M."/>
            <person name="Dewar K."/>
            <person name="Conant G."/>
            <person name="Drula E."/>
            <person name="Henrissat B."/>
            <person name="Hansel C."/>
            <person name="Singer S."/>
            <person name="Hutchinson M.I."/>
            <person name="de Vries R.P."/>
            <person name="Natvig D.O."/>
            <person name="Powell A.J."/>
            <person name="Tsang A."/>
            <person name="Grigoriev I.V."/>
        </authorList>
    </citation>
    <scope>NUCLEOTIDE SEQUENCE [LARGE SCALE GENOMIC DNA]</scope>
    <source>
        <strain evidence="2 3">CBS 494.80</strain>
    </source>
</reference>
<evidence type="ECO:0000313" key="2">
    <source>
        <dbReference type="EMBL" id="KAL2072765.1"/>
    </source>
</evidence>
<dbReference type="CDD" id="cd07067">
    <property type="entry name" value="HP_PGM_like"/>
    <property type="match status" value="1"/>
</dbReference>
<dbReference type="SMART" id="SM00855">
    <property type="entry name" value="PGAM"/>
    <property type="match status" value="1"/>
</dbReference>
<evidence type="ECO:0000313" key="3">
    <source>
        <dbReference type="Proteomes" id="UP001595075"/>
    </source>
</evidence>
<dbReference type="InterPro" id="IPR050275">
    <property type="entry name" value="PGM_Phosphatase"/>
</dbReference>
<dbReference type="EMBL" id="JAZHXI010000004">
    <property type="protein sequence ID" value="KAL2072765.1"/>
    <property type="molecule type" value="Genomic_DNA"/>
</dbReference>
<evidence type="ECO:0008006" key="4">
    <source>
        <dbReference type="Google" id="ProtNLM"/>
    </source>
</evidence>
<dbReference type="Gene3D" id="3.40.50.1240">
    <property type="entry name" value="Phosphoglycerate mutase-like"/>
    <property type="match status" value="1"/>
</dbReference>
<comment type="caution">
    <text evidence="2">The sequence shown here is derived from an EMBL/GenBank/DDBJ whole genome shotgun (WGS) entry which is preliminary data.</text>
</comment>
<proteinExistence type="predicted"/>
<gene>
    <name evidence="2" type="ORF">VTL71DRAFT_12108</name>
</gene>
<keyword evidence="3" id="KW-1185">Reference proteome</keyword>
<dbReference type="SUPFAM" id="SSF53254">
    <property type="entry name" value="Phosphoglycerate mutase-like"/>
    <property type="match status" value="1"/>
</dbReference>
<dbReference type="PANTHER" id="PTHR48100:SF54">
    <property type="entry name" value="PHOSPHATASE SPAC5H10.03-RELATED"/>
    <property type="match status" value="1"/>
</dbReference>
<dbReference type="InterPro" id="IPR013078">
    <property type="entry name" value="His_Pase_superF_clade-1"/>
</dbReference>
<evidence type="ECO:0000256" key="1">
    <source>
        <dbReference type="SAM" id="MobiDB-lite"/>
    </source>
</evidence>
<dbReference type="Pfam" id="PF00300">
    <property type="entry name" value="His_Phos_1"/>
    <property type="match status" value="1"/>
</dbReference>
<organism evidence="2 3">
    <name type="scientific">Oculimacula yallundae</name>
    <dbReference type="NCBI Taxonomy" id="86028"/>
    <lineage>
        <taxon>Eukaryota</taxon>
        <taxon>Fungi</taxon>
        <taxon>Dikarya</taxon>
        <taxon>Ascomycota</taxon>
        <taxon>Pezizomycotina</taxon>
        <taxon>Leotiomycetes</taxon>
        <taxon>Helotiales</taxon>
        <taxon>Ploettnerulaceae</taxon>
        <taxon>Oculimacula</taxon>
    </lineage>
</organism>
<feature type="region of interest" description="Disordered" evidence="1">
    <location>
        <begin position="30"/>
        <end position="61"/>
    </location>
</feature>
<feature type="region of interest" description="Disordered" evidence="1">
    <location>
        <begin position="311"/>
        <end position="330"/>
    </location>
</feature>
<accession>A0ABR4CS25</accession>